<dbReference type="InterPro" id="IPR036890">
    <property type="entry name" value="HATPase_C_sf"/>
</dbReference>
<evidence type="ECO:0000256" key="1">
    <source>
        <dbReference type="ARBA" id="ARBA00000085"/>
    </source>
</evidence>
<dbReference type="EMBL" id="JBHSFK010000062">
    <property type="protein sequence ID" value="MFC4507861.1"/>
    <property type="molecule type" value="Genomic_DNA"/>
</dbReference>
<feature type="transmembrane region" description="Helical" evidence="10">
    <location>
        <begin position="434"/>
        <end position="453"/>
    </location>
</feature>
<proteinExistence type="predicted"/>
<dbReference type="CDD" id="cd16917">
    <property type="entry name" value="HATPase_UhpB-NarQ-NarX-like"/>
    <property type="match status" value="1"/>
</dbReference>
<dbReference type="InterPro" id="IPR003594">
    <property type="entry name" value="HATPase_dom"/>
</dbReference>
<evidence type="ECO:0000259" key="11">
    <source>
        <dbReference type="Pfam" id="PF02518"/>
    </source>
</evidence>
<comment type="catalytic activity">
    <reaction evidence="1">
        <text>ATP + protein L-histidine = ADP + protein N-phospho-L-histidine.</text>
        <dbReference type="EC" id="2.7.13.3"/>
    </reaction>
</comment>
<dbReference type="SUPFAM" id="SSF55874">
    <property type="entry name" value="ATPase domain of HSP90 chaperone/DNA topoisomerase II/histidine kinase"/>
    <property type="match status" value="1"/>
</dbReference>
<dbReference type="InterPro" id="IPR050482">
    <property type="entry name" value="Sensor_HK_TwoCompSys"/>
</dbReference>
<dbReference type="GO" id="GO:0016301">
    <property type="term" value="F:kinase activity"/>
    <property type="evidence" value="ECO:0007669"/>
    <property type="project" value="UniProtKB-KW"/>
</dbReference>
<feature type="transmembrane region" description="Helical" evidence="10">
    <location>
        <begin position="487"/>
        <end position="506"/>
    </location>
</feature>
<dbReference type="Gene3D" id="1.20.5.1930">
    <property type="match status" value="1"/>
</dbReference>
<evidence type="ECO:0000256" key="5">
    <source>
        <dbReference type="ARBA" id="ARBA00022741"/>
    </source>
</evidence>
<dbReference type="PANTHER" id="PTHR24421:SF10">
    <property type="entry name" value="NITRATE_NITRITE SENSOR PROTEIN NARQ"/>
    <property type="match status" value="1"/>
</dbReference>
<evidence type="ECO:0000256" key="4">
    <source>
        <dbReference type="ARBA" id="ARBA00022679"/>
    </source>
</evidence>
<evidence type="ECO:0000256" key="2">
    <source>
        <dbReference type="ARBA" id="ARBA00012438"/>
    </source>
</evidence>
<evidence type="ECO:0000256" key="6">
    <source>
        <dbReference type="ARBA" id="ARBA00022777"/>
    </source>
</evidence>
<organism evidence="13 14">
    <name type="scientific">Streptomyces vulcanius</name>
    <dbReference type="NCBI Taxonomy" id="1441876"/>
    <lineage>
        <taxon>Bacteria</taxon>
        <taxon>Bacillati</taxon>
        <taxon>Actinomycetota</taxon>
        <taxon>Actinomycetes</taxon>
        <taxon>Kitasatosporales</taxon>
        <taxon>Streptomycetaceae</taxon>
        <taxon>Streptomyces</taxon>
    </lineage>
</organism>
<evidence type="ECO:0000256" key="3">
    <source>
        <dbReference type="ARBA" id="ARBA00022553"/>
    </source>
</evidence>
<keyword evidence="10" id="KW-1133">Transmembrane helix</keyword>
<feature type="transmembrane region" description="Helical" evidence="10">
    <location>
        <begin position="105"/>
        <end position="121"/>
    </location>
</feature>
<dbReference type="InterPro" id="IPR011712">
    <property type="entry name" value="Sig_transdc_His_kin_sub3_dim/P"/>
</dbReference>
<evidence type="ECO:0000256" key="7">
    <source>
        <dbReference type="ARBA" id="ARBA00022840"/>
    </source>
</evidence>
<feature type="transmembrane region" description="Helical" evidence="10">
    <location>
        <begin position="127"/>
        <end position="147"/>
    </location>
</feature>
<evidence type="ECO:0000256" key="8">
    <source>
        <dbReference type="ARBA" id="ARBA00023012"/>
    </source>
</evidence>
<keyword evidence="10" id="KW-0472">Membrane</keyword>
<feature type="transmembrane region" description="Helical" evidence="10">
    <location>
        <begin position="546"/>
        <end position="573"/>
    </location>
</feature>
<dbReference type="Pfam" id="PF02518">
    <property type="entry name" value="HATPase_c"/>
    <property type="match status" value="1"/>
</dbReference>
<keyword evidence="8" id="KW-0902">Two-component regulatory system</keyword>
<dbReference type="Proteomes" id="UP001595839">
    <property type="component" value="Unassembled WGS sequence"/>
</dbReference>
<feature type="transmembrane region" description="Helical" evidence="10">
    <location>
        <begin position="36"/>
        <end position="53"/>
    </location>
</feature>
<evidence type="ECO:0000313" key="13">
    <source>
        <dbReference type="EMBL" id="MFC4507861.1"/>
    </source>
</evidence>
<gene>
    <name evidence="13" type="ORF">ACFPIH_52130</name>
</gene>
<dbReference type="EC" id="2.7.13.3" evidence="2"/>
<feature type="transmembrane region" description="Helical" evidence="10">
    <location>
        <begin position="518"/>
        <end position="540"/>
    </location>
</feature>
<keyword evidence="6 13" id="KW-0418">Kinase</keyword>
<name>A0ABV9BBB1_9ACTN</name>
<keyword evidence="5" id="KW-0547">Nucleotide-binding</keyword>
<keyword evidence="7" id="KW-0067">ATP-binding</keyword>
<feature type="compositionally biased region" description="Basic and acidic residues" evidence="9">
    <location>
        <begin position="660"/>
        <end position="669"/>
    </location>
</feature>
<feature type="region of interest" description="Disordered" evidence="9">
    <location>
        <begin position="377"/>
        <end position="396"/>
    </location>
</feature>
<dbReference type="RefSeq" id="WP_381186745.1">
    <property type="nucleotide sequence ID" value="NZ_JBHSFK010000062.1"/>
</dbReference>
<keyword evidence="3" id="KW-0597">Phosphoprotein</keyword>
<evidence type="ECO:0000259" key="12">
    <source>
        <dbReference type="Pfam" id="PF07730"/>
    </source>
</evidence>
<feature type="transmembrane region" description="Helical" evidence="10">
    <location>
        <begin position="460"/>
        <end position="481"/>
    </location>
</feature>
<accession>A0ABV9BBB1</accession>
<reference evidence="14" key="1">
    <citation type="journal article" date="2019" name="Int. J. Syst. Evol. Microbiol.">
        <title>The Global Catalogue of Microorganisms (GCM) 10K type strain sequencing project: providing services to taxonomists for standard genome sequencing and annotation.</title>
        <authorList>
            <consortium name="The Broad Institute Genomics Platform"/>
            <consortium name="The Broad Institute Genome Sequencing Center for Infectious Disease"/>
            <person name="Wu L."/>
            <person name="Ma J."/>
        </authorList>
    </citation>
    <scope>NUCLEOTIDE SEQUENCE [LARGE SCALE GENOMIC DNA]</scope>
    <source>
        <strain evidence="14">CGMCC 4.7177</strain>
    </source>
</reference>
<evidence type="ECO:0000256" key="10">
    <source>
        <dbReference type="SAM" id="Phobius"/>
    </source>
</evidence>
<dbReference type="Pfam" id="PF07730">
    <property type="entry name" value="HisKA_3"/>
    <property type="match status" value="1"/>
</dbReference>
<protein>
    <recommendedName>
        <fullName evidence="2">histidine kinase</fullName>
        <ecNumber evidence="2">2.7.13.3</ecNumber>
    </recommendedName>
</protein>
<feature type="region of interest" description="Disordered" evidence="9">
    <location>
        <begin position="651"/>
        <end position="675"/>
    </location>
</feature>
<dbReference type="Gene3D" id="3.30.565.10">
    <property type="entry name" value="Histidine kinase-like ATPase, C-terminal domain"/>
    <property type="match status" value="1"/>
</dbReference>
<keyword evidence="14" id="KW-1185">Reference proteome</keyword>
<keyword evidence="10" id="KW-0812">Transmembrane</keyword>
<sequence length="807" mass="84484">METTRNWALPGLLLAAQVLMLWPGAELLDSRPPGPVGVVGILVAVTVETVALSRRRRTPVRALVWTLGASVLGQATAYDEYADLGLPVALYSVVVRCPAAVTSRALAAVVGSCWLLAAVRFGPHTALVTQLVLQAATYVICVGLGLARRQWLAGRLAAARVLAAAEEARQQAGEAERGRLARELHDVGAHHLTSVVVTVDAARRLGDRKPELVAEALEFAERAGRETLTAIQRLVAVMRDAGHTDARPMTGRIQELVSAFGRLGRPIAVEIPDDLAGPAAEAVHGIVREALTNALRHAPGAAVRVAVRRTDGTLELTVTNTANATARGTADHGGHGDYGGMGSGRGLTGMRERAAAVGGELSAGPGPDGGWRVHAVLPDTTGPRQSAVRPRRRDFPREQRVTDTALVFTATVLPLIVLLVAAEDGNQYDGGAGAWGIALVSALLTLHALPLLWRRRAPWAVLAGVLATSWLWPVACVSTSLSGQLSQFLAGGLMAETLAVYALGAYGRGAADTWPSPFLAAGASAGALTVTAAVDGALAGGDPSPLTALLIIVPLSVLLCLVFPLAWGVGLVVRSRRLRAVARDDLALSHSLWQAETAAGAERYRLAARLRDAVLHRTSTLVELAHQGRLEEVATEARAALTAMRELLHGMNDGEGAQGGRERGRDSARRIPSQPSAADLDALCRAAGRDGRKVRVHGLPEAAAGLPEPVLLTAYRMLEAALGAGDRGPVRVRLRTRRRRRPGALHLTITGVRLAATGPVAERLRAQAAAAEADVTFEPAGTVRALLPLPAGPGPVTAQEVSPSPHA</sequence>
<comment type="caution">
    <text evidence="13">The sequence shown here is derived from an EMBL/GenBank/DDBJ whole genome shotgun (WGS) entry which is preliminary data.</text>
</comment>
<feature type="transmembrane region" description="Helical" evidence="10">
    <location>
        <begin position="7"/>
        <end position="24"/>
    </location>
</feature>
<feature type="domain" description="Signal transduction histidine kinase subgroup 3 dimerisation and phosphoacceptor" evidence="12">
    <location>
        <begin position="176"/>
        <end position="241"/>
    </location>
</feature>
<keyword evidence="4" id="KW-0808">Transferase</keyword>
<evidence type="ECO:0000256" key="9">
    <source>
        <dbReference type="SAM" id="MobiDB-lite"/>
    </source>
</evidence>
<evidence type="ECO:0000313" key="14">
    <source>
        <dbReference type="Proteomes" id="UP001595839"/>
    </source>
</evidence>
<dbReference type="PANTHER" id="PTHR24421">
    <property type="entry name" value="NITRATE/NITRITE SENSOR PROTEIN NARX-RELATED"/>
    <property type="match status" value="1"/>
</dbReference>
<feature type="transmembrane region" description="Helical" evidence="10">
    <location>
        <begin position="401"/>
        <end position="422"/>
    </location>
</feature>
<feature type="domain" description="Histidine kinase/HSP90-like ATPase" evidence="11">
    <location>
        <begin position="282"/>
        <end position="380"/>
    </location>
</feature>